<feature type="compositionally biased region" description="Low complexity" evidence="2">
    <location>
        <begin position="268"/>
        <end position="294"/>
    </location>
</feature>
<keyword evidence="1" id="KW-0175">Coiled coil</keyword>
<evidence type="ECO:0000256" key="1">
    <source>
        <dbReference type="SAM" id="Coils"/>
    </source>
</evidence>
<evidence type="ECO:0000313" key="4">
    <source>
        <dbReference type="Proteomes" id="UP001334084"/>
    </source>
</evidence>
<dbReference type="EMBL" id="CP142728">
    <property type="protein sequence ID" value="WUR03004.1"/>
    <property type="molecule type" value="Genomic_DNA"/>
</dbReference>
<accession>A0AAX4JAI4</accession>
<keyword evidence="4" id="KW-1185">Reference proteome</keyword>
<sequence length="575" mass="69128">MKISIENQIRLKNILRQKDKQAQSASLTKEIEQKELKMLKNISKEYLKILEKCTDLKNIKNKIPKLLEENESLVLKYKENLIKINNLEQEINDNIFLDKRICQIINELEKLKKFFTSVNIDINRNDDLYFYKFTTNLCQIEKLTNNLKNYKNFAELSEIADLYRKKETEETNKFINEYKNDNMIKFGFLGEKIVKLVDEENKIIFNEVLLLRDKFISRKMMDILYMKKKINKIDEFIEKFNLERKIYIKKKQLNNINNGKNKDDSNNDSKFNINDSKYNNYNSKSNYDDSINNSKSNYDDNSKYNYDYNILLMHFYIAEILNSFFLMKINKNFQNFYDVILENINELFLNSNTTEISKMKNLLISIKNLINLLNINDDLLTDTIGRISIEYLSKLTIKNNKKEEINIFIDDAIPFIEKLNNSEITELFHNKIDLFVKDLILSSNKDKIFQDEKFVNEIKNKFKLRSEKIINEKIENIKFEICKEKIKEIEKIFKEKKNFNLNIQNYMTRHREIYKELYEIIKIKFIEMINENKEDVEMRRENAAKTTCFYKYLEGIDRNLSNDFKNVNEEANKKI</sequence>
<feature type="region of interest" description="Disordered" evidence="2">
    <location>
        <begin position="257"/>
        <end position="294"/>
    </location>
</feature>
<gene>
    <name evidence="3" type="ORF">VNE69_03216</name>
</gene>
<name>A0AAX4JAI4_9MICR</name>
<evidence type="ECO:0000313" key="3">
    <source>
        <dbReference type="EMBL" id="WUR03004.1"/>
    </source>
</evidence>
<proteinExistence type="predicted"/>
<organism evidence="3 4">
    <name type="scientific">Vairimorpha necatrix</name>
    <dbReference type="NCBI Taxonomy" id="6039"/>
    <lineage>
        <taxon>Eukaryota</taxon>
        <taxon>Fungi</taxon>
        <taxon>Fungi incertae sedis</taxon>
        <taxon>Microsporidia</taxon>
        <taxon>Nosematidae</taxon>
        <taxon>Vairimorpha</taxon>
    </lineage>
</organism>
<feature type="coiled-coil region" evidence="1">
    <location>
        <begin position="17"/>
        <end position="90"/>
    </location>
</feature>
<protein>
    <submittedName>
        <fullName evidence="3">Uncharacterized protein</fullName>
    </submittedName>
</protein>
<dbReference type="RefSeq" id="XP_065329149.1">
    <property type="nucleotide sequence ID" value="XM_065473077.1"/>
</dbReference>
<dbReference type="Proteomes" id="UP001334084">
    <property type="component" value="Chromosome 3"/>
</dbReference>
<evidence type="ECO:0000256" key="2">
    <source>
        <dbReference type="SAM" id="MobiDB-lite"/>
    </source>
</evidence>
<dbReference type="AlphaFoldDB" id="A0AAX4JAI4"/>
<dbReference type="KEGG" id="vnx:VNE69_03216"/>
<reference evidence="3" key="1">
    <citation type="journal article" date="2024" name="BMC Genomics">
        <title>Functional annotation of a divergent genome using sequence and structure-based similarity.</title>
        <authorList>
            <person name="Svedberg D."/>
            <person name="Winiger R.R."/>
            <person name="Berg A."/>
            <person name="Sharma H."/>
            <person name="Tellgren-Roth C."/>
            <person name="Debrunner-Vossbrinck B.A."/>
            <person name="Vossbrinck C.R."/>
            <person name="Barandun J."/>
        </authorList>
    </citation>
    <scope>NUCLEOTIDE SEQUENCE</scope>
    <source>
        <strain evidence="3">Illinois isolate</strain>
    </source>
</reference>
<dbReference type="GeneID" id="90540812"/>